<name>A0A7K1Y736_9SPHI</name>
<evidence type="ECO:0000256" key="1">
    <source>
        <dbReference type="SAM" id="Phobius"/>
    </source>
</evidence>
<dbReference type="EMBL" id="WVHT01000002">
    <property type="protein sequence ID" value="MXV50383.1"/>
    <property type="molecule type" value="Genomic_DNA"/>
</dbReference>
<dbReference type="RefSeq" id="WP_160843560.1">
    <property type="nucleotide sequence ID" value="NZ_WVHT01000002.1"/>
</dbReference>
<dbReference type="AlphaFoldDB" id="A0A7K1Y736"/>
<keyword evidence="1" id="KW-0472">Membrane</keyword>
<organism evidence="2 3">
    <name type="scientific">Hufsiella arboris</name>
    <dbReference type="NCBI Taxonomy" id="2695275"/>
    <lineage>
        <taxon>Bacteria</taxon>
        <taxon>Pseudomonadati</taxon>
        <taxon>Bacteroidota</taxon>
        <taxon>Sphingobacteriia</taxon>
        <taxon>Sphingobacteriales</taxon>
        <taxon>Sphingobacteriaceae</taxon>
        <taxon>Hufsiella</taxon>
    </lineage>
</organism>
<comment type="caution">
    <text evidence="2">The sequence shown here is derived from an EMBL/GenBank/DDBJ whole genome shotgun (WGS) entry which is preliminary data.</text>
</comment>
<accession>A0A7K1Y736</accession>
<sequence length="410" mass="45652">MIKASALYLVIVISFMLTLILSSIIAAAFYFRLRSQQDIRYVRLAANLHSAVALVTSSDFKEDSLGTGLDLFDRGADSIWVAKNAWGVFDLAAVKSFQQRDTLQRVFLLGRKPNAGQVLYLADENRPLSVSGDTRITGEALLPKSGIRQAYVEGRPFSGKNPVEGRIRESKPELPPLQAEMLKRVERLFLLKGNKFTGRDSVLNSFFQDARVLQFDKDRPFPRGFSAQGRLILVSDTVLHVDRDARLENVILIAPAVVIEGGFRGSAQFFVKDSLVTGAGCVFDYPSAFVLYKDTERLPQPKLELGRNSVFNGLLVSYEKKHSELQTLISLGKGSLVRGEVYATGFLKMEKPLEVDGQLTCRRFLIQTPSTLYENYLLDVVLNRRKLSAFYLSSALLAPDGSTGIAKWLN</sequence>
<keyword evidence="3" id="KW-1185">Reference proteome</keyword>
<dbReference type="Proteomes" id="UP000466586">
    <property type="component" value="Unassembled WGS sequence"/>
</dbReference>
<evidence type="ECO:0000313" key="3">
    <source>
        <dbReference type="Proteomes" id="UP000466586"/>
    </source>
</evidence>
<reference evidence="2 3" key="1">
    <citation type="submission" date="2019-11" db="EMBL/GenBank/DDBJ databases">
        <title>Pedobacter sp. HMF7647 Genome sequencing and assembly.</title>
        <authorList>
            <person name="Kang H."/>
            <person name="Kim H."/>
            <person name="Joh K."/>
        </authorList>
    </citation>
    <scope>NUCLEOTIDE SEQUENCE [LARGE SCALE GENOMIC DNA]</scope>
    <source>
        <strain evidence="2 3">HMF7647</strain>
    </source>
</reference>
<proteinExistence type="predicted"/>
<protein>
    <submittedName>
        <fullName evidence="2">Uncharacterized protein</fullName>
    </submittedName>
</protein>
<keyword evidence="1" id="KW-1133">Transmembrane helix</keyword>
<evidence type="ECO:0000313" key="2">
    <source>
        <dbReference type="EMBL" id="MXV50383.1"/>
    </source>
</evidence>
<feature type="transmembrane region" description="Helical" evidence="1">
    <location>
        <begin position="6"/>
        <end position="31"/>
    </location>
</feature>
<keyword evidence="1" id="KW-0812">Transmembrane</keyword>
<gene>
    <name evidence="2" type="ORF">GS399_05310</name>
</gene>